<dbReference type="OrthoDB" id="125363at2759"/>
<dbReference type="InterPro" id="IPR036352">
    <property type="entry name" value="Semap_dom_sf"/>
</dbReference>
<dbReference type="GO" id="GO:0007399">
    <property type="term" value="P:nervous system development"/>
    <property type="evidence" value="ECO:0007669"/>
    <property type="project" value="UniProtKB-ARBA"/>
</dbReference>
<keyword evidence="3" id="KW-1185">Reference proteome</keyword>
<dbReference type="AlphaFoldDB" id="A0A4Z2FCH0"/>
<reference evidence="2 3" key="1">
    <citation type="submission" date="2019-03" db="EMBL/GenBank/DDBJ databases">
        <title>First draft genome of Liparis tanakae, snailfish: a comprehensive survey of snailfish specific genes.</title>
        <authorList>
            <person name="Kim W."/>
            <person name="Song I."/>
            <person name="Jeong J.-H."/>
            <person name="Kim D."/>
            <person name="Kim S."/>
            <person name="Ryu S."/>
            <person name="Song J.Y."/>
            <person name="Lee S.K."/>
        </authorList>
    </citation>
    <scope>NUCLEOTIDE SEQUENCE [LARGE SCALE GENOMIC DNA]</scope>
    <source>
        <tissue evidence="2">Muscle</tissue>
    </source>
</reference>
<dbReference type="Proteomes" id="UP000314294">
    <property type="component" value="Unassembled WGS sequence"/>
</dbReference>
<dbReference type="Gene3D" id="2.130.10.10">
    <property type="entry name" value="YVTN repeat-like/Quinoprotein amine dehydrogenase"/>
    <property type="match status" value="1"/>
</dbReference>
<name>A0A4Z2FCH0_9TELE</name>
<accession>A0A4Z2FCH0</accession>
<dbReference type="SUPFAM" id="SSF101912">
    <property type="entry name" value="Sema domain"/>
    <property type="match status" value="1"/>
</dbReference>
<evidence type="ECO:0000256" key="1">
    <source>
        <dbReference type="SAM" id="MobiDB-lite"/>
    </source>
</evidence>
<dbReference type="InterPro" id="IPR015943">
    <property type="entry name" value="WD40/YVTN_repeat-like_dom_sf"/>
</dbReference>
<sequence length="151" mass="16864">MSQLVSRKVENSISSCESASRLEAQERPRTLLYKRGYARDWLTILVNSITQPALLYENVVVSDGSPILRDMLFSPDHQYLYALTHKQVRESHTRKNKQQSGLRPSTPPAGSPLTSLMRSGGMYVSSFPAAMLALTKPPSPHHVTKLLQSND</sequence>
<feature type="region of interest" description="Disordered" evidence="1">
    <location>
        <begin position="88"/>
        <end position="115"/>
    </location>
</feature>
<evidence type="ECO:0000313" key="3">
    <source>
        <dbReference type="Proteomes" id="UP000314294"/>
    </source>
</evidence>
<dbReference type="EMBL" id="SRLO01001370">
    <property type="protein sequence ID" value="TNN38454.1"/>
    <property type="molecule type" value="Genomic_DNA"/>
</dbReference>
<protein>
    <submittedName>
        <fullName evidence="2">Plexin-A1</fullName>
    </submittedName>
</protein>
<organism evidence="2 3">
    <name type="scientific">Liparis tanakae</name>
    <name type="common">Tanaka's snailfish</name>
    <dbReference type="NCBI Taxonomy" id="230148"/>
    <lineage>
        <taxon>Eukaryota</taxon>
        <taxon>Metazoa</taxon>
        <taxon>Chordata</taxon>
        <taxon>Craniata</taxon>
        <taxon>Vertebrata</taxon>
        <taxon>Euteleostomi</taxon>
        <taxon>Actinopterygii</taxon>
        <taxon>Neopterygii</taxon>
        <taxon>Teleostei</taxon>
        <taxon>Neoteleostei</taxon>
        <taxon>Acanthomorphata</taxon>
        <taxon>Eupercaria</taxon>
        <taxon>Perciformes</taxon>
        <taxon>Cottioidei</taxon>
        <taxon>Cottales</taxon>
        <taxon>Liparidae</taxon>
        <taxon>Liparis</taxon>
    </lineage>
</organism>
<proteinExistence type="predicted"/>
<evidence type="ECO:0000313" key="2">
    <source>
        <dbReference type="EMBL" id="TNN38454.1"/>
    </source>
</evidence>
<comment type="caution">
    <text evidence="2">The sequence shown here is derived from an EMBL/GenBank/DDBJ whole genome shotgun (WGS) entry which is preliminary data.</text>
</comment>
<gene>
    <name evidence="2" type="primary">PLXNA1_3</name>
    <name evidence="2" type="ORF">EYF80_051379</name>
</gene>